<dbReference type="WBParaSite" id="BXY_0455200.1">
    <property type="protein sequence ID" value="BXY_0455200.1"/>
    <property type="gene ID" value="BXY_0455200"/>
</dbReference>
<evidence type="ECO:0000313" key="4">
    <source>
        <dbReference type="Proteomes" id="UP000659654"/>
    </source>
</evidence>
<organism evidence="3 5">
    <name type="scientific">Bursaphelenchus xylophilus</name>
    <name type="common">Pinewood nematode worm</name>
    <name type="synonym">Aphelenchoides xylophilus</name>
    <dbReference type="NCBI Taxonomy" id="6326"/>
    <lineage>
        <taxon>Eukaryota</taxon>
        <taxon>Metazoa</taxon>
        <taxon>Ecdysozoa</taxon>
        <taxon>Nematoda</taxon>
        <taxon>Chromadorea</taxon>
        <taxon>Rhabditida</taxon>
        <taxon>Tylenchina</taxon>
        <taxon>Tylenchomorpha</taxon>
        <taxon>Aphelenchoidea</taxon>
        <taxon>Aphelenchoididae</taxon>
        <taxon>Bursaphelenchus</taxon>
    </lineage>
</organism>
<reference evidence="2" key="2">
    <citation type="submission" date="2020-09" db="EMBL/GenBank/DDBJ databases">
        <authorList>
            <person name="Kikuchi T."/>
        </authorList>
    </citation>
    <scope>NUCLEOTIDE SEQUENCE</scope>
    <source>
        <strain evidence="2">Ka4C1</strain>
    </source>
</reference>
<protein>
    <submittedName>
        <fullName evidence="2">(pine wood nematode) hypothetical protein</fullName>
    </submittedName>
</protein>
<dbReference type="EMBL" id="CAJFCV020000003">
    <property type="protein sequence ID" value="CAG9105285.1"/>
    <property type="molecule type" value="Genomic_DNA"/>
</dbReference>
<proteinExistence type="predicted"/>
<keyword evidence="4" id="KW-1185">Reference proteome</keyword>
<dbReference type="Proteomes" id="UP000582659">
    <property type="component" value="Unassembled WGS sequence"/>
</dbReference>
<dbReference type="Proteomes" id="UP000659654">
    <property type="component" value="Unassembled WGS sequence"/>
</dbReference>
<dbReference type="Proteomes" id="UP000095284">
    <property type="component" value="Unplaced"/>
</dbReference>
<feature type="region of interest" description="Disordered" evidence="1">
    <location>
        <begin position="54"/>
        <end position="75"/>
    </location>
</feature>
<feature type="compositionally biased region" description="Low complexity" evidence="1">
    <location>
        <begin position="54"/>
        <end position="69"/>
    </location>
</feature>
<sequence length="127" mass="14389">MEPCELQLSRRALFALLEGFRYGNLPMPQIPLQQQEGLLLPPIVPTIQQQQQGVQVPPMSASVQPQKQQPVPPPPYVPEGFVLTGHLFEIGSHFLQGQRSTVLKLHYTTTPRSNFFIFGSAFYRNFK</sequence>
<evidence type="ECO:0000313" key="5">
    <source>
        <dbReference type="WBParaSite" id="BXY_0455200.1"/>
    </source>
</evidence>
<dbReference type="EMBL" id="CAJFDI010000003">
    <property type="protein sequence ID" value="CAD5219769.1"/>
    <property type="molecule type" value="Genomic_DNA"/>
</dbReference>
<accession>A0A1I7RUZ1</accession>
<gene>
    <name evidence="2" type="ORF">BXYJ_LOCUS5844</name>
</gene>
<dbReference type="AlphaFoldDB" id="A0A1I7RUZ1"/>
<evidence type="ECO:0000313" key="3">
    <source>
        <dbReference type="Proteomes" id="UP000095284"/>
    </source>
</evidence>
<reference evidence="5" key="1">
    <citation type="submission" date="2016-11" db="UniProtKB">
        <authorList>
            <consortium name="WormBaseParasite"/>
        </authorList>
    </citation>
    <scope>IDENTIFICATION</scope>
</reference>
<evidence type="ECO:0000313" key="2">
    <source>
        <dbReference type="EMBL" id="CAD5219769.1"/>
    </source>
</evidence>
<evidence type="ECO:0000256" key="1">
    <source>
        <dbReference type="SAM" id="MobiDB-lite"/>
    </source>
</evidence>
<name>A0A1I7RUZ1_BURXY</name>